<evidence type="ECO:0000256" key="3">
    <source>
        <dbReference type="ARBA" id="ARBA00022723"/>
    </source>
</evidence>
<organism evidence="7 8">
    <name type="scientific">Salirhabdus euzebyi</name>
    <dbReference type="NCBI Taxonomy" id="394506"/>
    <lineage>
        <taxon>Bacteria</taxon>
        <taxon>Bacillati</taxon>
        <taxon>Bacillota</taxon>
        <taxon>Bacilli</taxon>
        <taxon>Bacillales</taxon>
        <taxon>Bacillaceae</taxon>
        <taxon>Salirhabdus</taxon>
    </lineage>
</organism>
<proteinExistence type="inferred from homology"/>
<dbReference type="Pfam" id="PF00081">
    <property type="entry name" value="Sod_Fe_N"/>
    <property type="match status" value="1"/>
</dbReference>
<dbReference type="InterPro" id="IPR050265">
    <property type="entry name" value="Fe/Mn_Superoxide_Dismutase"/>
</dbReference>
<accession>A0A841QA34</accession>
<keyword evidence="4 7" id="KW-0560">Oxidoreductase</keyword>
<name>A0A841QA34_9BACI</name>
<dbReference type="PANTHER" id="PTHR11404:SF6">
    <property type="entry name" value="SUPEROXIDE DISMUTASE [MN], MITOCHONDRIAL"/>
    <property type="match status" value="1"/>
</dbReference>
<dbReference type="InterPro" id="IPR019833">
    <property type="entry name" value="Mn/Fe_SOD_BS"/>
</dbReference>
<dbReference type="InterPro" id="IPR019832">
    <property type="entry name" value="Mn/Fe_SOD_C"/>
</dbReference>
<dbReference type="EC" id="1.15.1.1" evidence="2"/>
<dbReference type="FunFam" id="1.10.287.990:FF:000001">
    <property type="entry name" value="Superoxide dismutase"/>
    <property type="match status" value="1"/>
</dbReference>
<evidence type="ECO:0000313" key="7">
    <source>
        <dbReference type="EMBL" id="MBB6455288.1"/>
    </source>
</evidence>
<protein>
    <recommendedName>
        <fullName evidence="2">superoxide dismutase</fullName>
        <ecNumber evidence="2">1.15.1.1</ecNumber>
    </recommendedName>
</protein>
<gene>
    <name evidence="7" type="ORF">HNQ94_003788</name>
</gene>
<dbReference type="PRINTS" id="PR01703">
    <property type="entry name" value="MNSODISMTASE"/>
</dbReference>
<dbReference type="InterPro" id="IPR036314">
    <property type="entry name" value="SOD_C_sf"/>
</dbReference>
<dbReference type="InterPro" id="IPR019831">
    <property type="entry name" value="Mn/Fe_SOD_N"/>
</dbReference>
<dbReference type="AlphaFoldDB" id="A0A841QA34"/>
<dbReference type="PANTHER" id="PTHR11404">
    <property type="entry name" value="SUPEROXIDE DISMUTASE 2"/>
    <property type="match status" value="1"/>
</dbReference>
<evidence type="ECO:0000259" key="5">
    <source>
        <dbReference type="Pfam" id="PF00081"/>
    </source>
</evidence>
<comment type="similarity">
    <text evidence="1">Belongs to the iron/manganese superoxide dismutase family.</text>
</comment>
<dbReference type="SUPFAM" id="SSF54719">
    <property type="entry name" value="Fe,Mn superoxide dismutase (SOD), C-terminal domain"/>
    <property type="match status" value="1"/>
</dbReference>
<dbReference type="GO" id="GO:0046872">
    <property type="term" value="F:metal ion binding"/>
    <property type="evidence" value="ECO:0007669"/>
    <property type="project" value="UniProtKB-KW"/>
</dbReference>
<reference evidence="7 8" key="1">
    <citation type="submission" date="2020-08" db="EMBL/GenBank/DDBJ databases">
        <title>Genomic Encyclopedia of Type Strains, Phase IV (KMG-IV): sequencing the most valuable type-strain genomes for metagenomic binning, comparative biology and taxonomic classification.</title>
        <authorList>
            <person name="Goeker M."/>
        </authorList>
    </citation>
    <scope>NUCLEOTIDE SEQUENCE [LARGE SCALE GENOMIC DNA]</scope>
    <source>
        <strain evidence="7 8">DSM 19612</strain>
    </source>
</reference>
<dbReference type="RefSeq" id="WP_174497760.1">
    <property type="nucleotide sequence ID" value="NZ_CADDWK010000019.1"/>
</dbReference>
<dbReference type="SUPFAM" id="SSF46609">
    <property type="entry name" value="Fe,Mn superoxide dismutase (SOD), N-terminal domain"/>
    <property type="match status" value="1"/>
</dbReference>
<keyword evidence="8" id="KW-1185">Reference proteome</keyword>
<feature type="domain" description="Manganese/iron superoxide dismutase C-terminal" evidence="6">
    <location>
        <begin position="178"/>
        <end position="280"/>
    </location>
</feature>
<evidence type="ECO:0000313" key="8">
    <source>
        <dbReference type="Proteomes" id="UP000581688"/>
    </source>
</evidence>
<evidence type="ECO:0000256" key="4">
    <source>
        <dbReference type="ARBA" id="ARBA00023002"/>
    </source>
</evidence>
<keyword evidence="3" id="KW-0479">Metal-binding</keyword>
<sequence length="290" mass="34503">MNVHTEQYLHALINWADEVQQKLSHSHREFQLPYWREIDNWKNDIQAKIDDKQELTQEEMYRVKEDGEQILQTILANRKGKNTKRIGVGEHQLPPLPYAYDALEPYISKEIMRLHHDKHHKSYVEGLNNAEKMIQKWTASQNKQMLRHWMREQSFNGSGHFLHTIFWNNMSPNGGGTPKGQLMSKIKEDFSSFDAFKKLFTNAAQSVQGTGWAMLVWELQSGRLAVQTVEKHNMYALWDVIPLLVLDVWEHAYYLQYETDRNKYVENWWNVVNWDNVNDRFNRAQTLTWL</sequence>
<dbReference type="InterPro" id="IPR001189">
    <property type="entry name" value="Mn/Fe_SOD"/>
</dbReference>
<dbReference type="Proteomes" id="UP000581688">
    <property type="component" value="Unassembled WGS sequence"/>
</dbReference>
<dbReference type="EMBL" id="JACHGH010000018">
    <property type="protein sequence ID" value="MBB6455288.1"/>
    <property type="molecule type" value="Genomic_DNA"/>
</dbReference>
<evidence type="ECO:0000256" key="1">
    <source>
        <dbReference type="ARBA" id="ARBA00008714"/>
    </source>
</evidence>
<dbReference type="GO" id="GO:0004784">
    <property type="term" value="F:superoxide dismutase activity"/>
    <property type="evidence" value="ECO:0007669"/>
    <property type="project" value="UniProtKB-EC"/>
</dbReference>
<feature type="domain" description="Manganese/iron superoxide dismutase N-terminal" evidence="5">
    <location>
        <begin position="90"/>
        <end position="171"/>
    </location>
</feature>
<dbReference type="Gene3D" id="3.55.40.20">
    <property type="entry name" value="Iron/manganese superoxide dismutase, C-terminal domain"/>
    <property type="match status" value="1"/>
</dbReference>
<dbReference type="FunFam" id="3.55.40.20:FF:000004">
    <property type="entry name" value="Superoxide dismutase [Fe]"/>
    <property type="match status" value="1"/>
</dbReference>
<evidence type="ECO:0000259" key="6">
    <source>
        <dbReference type="Pfam" id="PF02777"/>
    </source>
</evidence>
<comment type="caution">
    <text evidence="7">The sequence shown here is derived from an EMBL/GenBank/DDBJ whole genome shotgun (WGS) entry which is preliminary data.</text>
</comment>
<dbReference type="Pfam" id="PF02777">
    <property type="entry name" value="Sod_Fe_C"/>
    <property type="match status" value="1"/>
</dbReference>
<dbReference type="InterPro" id="IPR036324">
    <property type="entry name" value="Mn/Fe_SOD_N_sf"/>
</dbReference>
<evidence type="ECO:0000256" key="2">
    <source>
        <dbReference type="ARBA" id="ARBA00012682"/>
    </source>
</evidence>
<dbReference type="PROSITE" id="PS00088">
    <property type="entry name" value="SOD_MN"/>
    <property type="match status" value="1"/>
</dbReference>
<dbReference type="Gene3D" id="1.10.287.990">
    <property type="entry name" value="Fe,Mn superoxide dismutase (SOD) domain"/>
    <property type="match status" value="1"/>
</dbReference>